<feature type="non-terminal residue" evidence="3">
    <location>
        <position position="917"/>
    </location>
</feature>
<evidence type="ECO:0000313" key="4">
    <source>
        <dbReference type="Proteomes" id="UP000051574"/>
    </source>
</evidence>
<keyword evidence="1" id="KW-0175">Coiled coil</keyword>
<evidence type="ECO:0000313" key="3">
    <source>
        <dbReference type="EMBL" id="KRT83292.1"/>
    </source>
</evidence>
<feature type="compositionally biased region" description="Low complexity" evidence="2">
    <location>
        <begin position="450"/>
        <end position="461"/>
    </location>
</feature>
<feature type="non-terminal residue" evidence="3">
    <location>
        <position position="1"/>
    </location>
</feature>
<protein>
    <recommendedName>
        <fullName evidence="5">KASH domain-containing protein</fullName>
    </recommendedName>
</protein>
<dbReference type="OrthoDB" id="6618337at2759"/>
<proteinExistence type="predicted"/>
<accession>A0A0T6B7F9</accession>
<sequence>QEDKVEDVKDISSKMIQIESLVFEPFKPFEDVTEETSIQDTEQLVKEEIGNAEQPEEKPMEELFESHIVKQKTDENPEDLIRNISSDDTSEQPVVISGLDDELTSNKHSDILPDINDDNLSDKTCGIANEQTLIDKDLPTNKDSDRPILVEHPGTIPDANQSLGPSVQHSPGGVHVANTTIIMTTDAPPLSPDTNTNDNLKKVLSKDVEEIARKVKSIEEEVTQLPMSGFKEMLEALERIKGDLRKYATDAIQLERIVMDLPSDADVQALAAHLAGIRTRIATLLSQAENGTSAVSAAHAVQQEKEKELLEYQVFLTEIETWLKTMQETLIVDHESNTEEQLQREIELYTRLTEDLDRKRARLSELTKSCESFKKYPDLVSFATSLLEQLRHLVRVFEEQENTLRKKIDILRKTLMKMEEDVQKGVSIETQTGKSLDLTQYEPYSKDVETQAQISQSTSQTDAPKSKETISIHKTISGAGETIQIATKPVLQGQQTVEKPDDILVTADYSNKPEALEGKLEISHVIDSKPFETVMVEPDETTTEVIVDADGTKRIIVKKLHRTLVQRHQTVQREHITRLGTVTQGSIPISQSFSQVTLQGQQSSTTVQKGDQAPETVTTESARGQIVTGLPSGEIRVERFESPGRVDYSQEFQPREIEVHGVKLHEGDITFIEDGKVVVPTSEAIKREGDEIHTSSSSVRAVVQQVTRRIIRKTRRIIRKVVIVDGKEQVTEEIIEEPEEIEVTEEGIPRVSINVTQMEDGVVKEQQYGEPLTAEQVQQLSSSGVTLDTSGKPVVTQLEEQRYVVEPTIAREPVEAQSGIQTVEIISERPSTETTTVETIEKDNVALRAQPVVAPSSFDAPQKPEELFKDIPSKKSSGIEASMAFIQGEISREFDNYQTAPKDLTEIEIETQLEITS</sequence>
<organism evidence="3 4">
    <name type="scientific">Oryctes borbonicus</name>
    <dbReference type="NCBI Taxonomy" id="1629725"/>
    <lineage>
        <taxon>Eukaryota</taxon>
        <taxon>Metazoa</taxon>
        <taxon>Ecdysozoa</taxon>
        <taxon>Arthropoda</taxon>
        <taxon>Hexapoda</taxon>
        <taxon>Insecta</taxon>
        <taxon>Pterygota</taxon>
        <taxon>Neoptera</taxon>
        <taxon>Endopterygota</taxon>
        <taxon>Coleoptera</taxon>
        <taxon>Polyphaga</taxon>
        <taxon>Scarabaeiformia</taxon>
        <taxon>Scarabaeidae</taxon>
        <taxon>Dynastinae</taxon>
        <taxon>Oryctes</taxon>
    </lineage>
</organism>
<name>A0A0T6B7F9_9SCAR</name>
<evidence type="ECO:0008006" key="5">
    <source>
        <dbReference type="Google" id="ProtNLM"/>
    </source>
</evidence>
<keyword evidence="4" id="KW-1185">Reference proteome</keyword>
<comment type="caution">
    <text evidence="3">The sequence shown here is derived from an EMBL/GenBank/DDBJ whole genome shotgun (WGS) entry which is preliminary data.</text>
</comment>
<feature type="region of interest" description="Disordered" evidence="2">
    <location>
        <begin position="447"/>
        <end position="468"/>
    </location>
</feature>
<dbReference type="Proteomes" id="UP000051574">
    <property type="component" value="Unassembled WGS sequence"/>
</dbReference>
<dbReference type="AlphaFoldDB" id="A0A0T6B7F9"/>
<reference evidence="3 4" key="1">
    <citation type="submission" date="2015-09" db="EMBL/GenBank/DDBJ databases">
        <title>Draft genome of the scarab beetle Oryctes borbonicus.</title>
        <authorList>
            <person name="Meyer J.M."/>
            <person name="Markov G.V."/>
            <person name="Baskaran P."/>
            <person name="Herrmann M."/>
            <person name="Sommer R.J."/>
            <person name="Roedelsperger C."/>
        </authorList>
    </citation>
    <scope>NUCLEOTIDE SEQUENCE [LARGE SCALE GENOMIC DNA]</scope>
    <source>
        <strain evidence="3">OB123</strain>
        <tissue evidence="3">Whole animal</tissue>
    </source>
</reference>
<evidence type="ECO:0000256" key="1">
    <source>
        <dbReference type="SAM" id="Coils"/>
    </source>
</evidence>
<gene>
    <name evidence="3" type="ORF">AMK59_3689</name>
</gene>
<dbReference type="EMBL" id="LJIG01009332">
    <property type="protein sequence ID" value="KRT83292.1"/>
    <property type="molecule type" value="Genomic_DNA"/>
</dbReference>
<evidence type="ECO:0000256" key="2">
    <source>
        <dbReference type="SAM" id="MobiDB-lite"/>
    </source>
</evidence>
<feature type="coiled-coil region" evidence="1">
    <location>
        <begin position="339"/>
        <end position="421"/>
    </location>
</feature>